<dbReference type="Proteomes" id="UP000825729">
    <property type="component" value="Unassembled WGS sequence"/>
</dbReference>
<keyword evidence="1" id="KW-0472">Membrane</keyword>
<feature type="transmembrane region" description="Helical" evidence="1">
    <location>
        <begin position="82"/>
        <end position="102"/>
    </location>
</feature>
<keyword evidence="3" id="KW-1185">Reference proteome</keyword>
<organism evidence="2 3">
    <name type="scientific">Aristolochia fimbriata</name>
    <name type="common">White veined hardy Dutchman's pipe vine</name>
    <dbReference type="NCBI Taxonomy" id="158543"/>
    <lineage>
        <taxon>Eukaryota</taxon>
        <taxon>Viridiplantae</taxon>
        <taxon>Streptophyta</taxon>
        <taxon>Embryophyta</taxon>
        <taxon>Tracheophyta</taxon>
        <taxon>Spermatophyta</taxon>
        <taxon>Magnoliopsida</taxon>
        <taxon>Magnoliidae</taxon>
        <taxon>Piperales</taxon>
        <taxon>Aristolochiaceae</taxon>
        <taxon>Aristolochia</taxon>
    </lineage>
</organism>
<evidence type="ECO:0000313" key="2">
    <source>
        <dbReference type="EMBL" id="KAG9444431.1"/>
    </source>
</evidence>
<gene>
    <name evidence="2" type="ORF">H6P81_015771</name>
</gene>
<accession>A0AAV7E9C7</accession>
<name>A0AAV7E9C7_ARIFI</name>
<reference evidence="2 3" key="1">
    <citation type="submission" date="2021-07" db="EMBL/GenBank/DDBJ databases">
        <title>The Aristolochia fimbriata genome: insights into angiosperm evolution, floral development and chemical biosynthesis.</title>
        <authorList>
            <person name="Jiao Y."/>
        </authorList>
    </citation>
    <scope>NUCLEOTIDE SEQUENCE [LARGE SCALE GENOMIC DNA]</scope>
    <source>
        <strain evidence="2">IBCAS-2021</strain>
        <tissue evidence="2">Leaf</tissue>
    </source>
</reference>
<protein>
    <submittedName>
        <fullName evidence="2">Uncharacterized protein</fullName>
    </submittedName>
</protein>
<evidence type="ECO:0000313" key="3">
    <source>
        <dbReference type="Proteomes" id="UP000825729"/>
    </source>
</evidence>
<comment type="caution">
    <text evidence="2">The sequence shown here is derived from an EMBL/GenBank/DDBJ whole genome shotgun (WGS) entry which is preliminary data.</text>
</comment>
<dbReference type="AlphaFoldDB" id="A0AAV7E9C7"/>
<evidence type="ECO:0000256" key="1">
    <source>
        <dbReference type="SAM" id="Phobius"/>
    </source>
</evidence>
<keyword evidence="1" id="KW-1133">Transmembrane helix</keyword>
<keyword evidence="1" id="KW-0812">Transmembrane</keyword>
<proteinExistence type="predicted"/>
<dbReference type="EMBL" id="JAINDJ010000006">
    <property type="protein sequence ID" value="KAG9444431.1"/>
    <property type="molecule type" value="Genomic_DNA"/>
</dbReference>
<sequence length="140" mass="15925">MVKSGAVRITELDQVRTKSMIRGRVAVPLPTASRGHIDGVIMDDDERDQQQLDRGAEILNEPTNEAKYIFYNQVLKPHPVPISTNSILFTVLMFMINLGIYAGKWRNRESTLLLKRGYGKWKTRTKVLELASYHSGACYD</sequence>